<keyword evidence="2" id="KW-1185">Reference proteome</keyword>
<name>A0ABQ6BFS8_9BRAD</name>
<reference evidence="2" key="1">
    <citation type="journal article" date="2019" name="Int. J. Syst. Evol. Microbiol.">
        <title>The Global Catalogue of Microorganisms (GCM) 10K type strain sequencing project: providing services to taxonomists for standard genome sequencing and annotation.</title>
        <authorList>
            <consortium name="The Broad Institute Genomics Platform"/>
            <consortium name="The Broad Institute Genome Sequencing Center for Infectious Disease"/>
            <person name="Wu L."/>
            <person name="Ma J."/>
        </authorList>
    </citation>
    <scope>NUCLEOTIDE SEQUENCE [LARGE SCALE GENOMIC DNA]</scope>
    <source>
        <strain evidence="2">NBRC 102520</strain>
    </source>
</reference>
<accession>A0ABQ6BFS8</accession>
<gene>
    <name evidence="1" type="ORF">GCM10007857_77290</name>
</gene>
<protein>
    <submittedName>
        <fullName evidence="1">Uncharacterized protein</fullName>
    </submittedName>
</protein>
<proteinExistence type="predicted"/>
<evidence type="ECO:0000313" key="2">
    <source>
        <dbReference type="Proteomes" id="UP001156905"/>
    </source>
</evidence>
<dbReference type="Proteomes" id="UP001156905">
    <property type="component" value="Unassembled WGS sequence"/>
</dbReference>
<comment type="caution">
    <text evidence="1">The sequence shown here is derived from an EMBL/GenBank/DDBJ whole genome shotgun (WGS) entry which is preliminary data.</text>
</comment>
<evidence type="ECO:0000313" key="1">
    <source>
        <dbReference type="EMBL" id="GLR91013.1"/>
    </source>
</evidence>
<dbReference type="EMBL" id="BSOW01000040">
    <property type="protein sequence ID" value="GLR91013.1"/>
    <property type="molecule type" value="Genomic_DNA"/>
</dbReference>
<organism evidence="1 2">
    <name type="scientific">Bradyrhizobium iriomotense</name>
    <dbReference type="NCBI Taxonomy" id="441950"/>
    <lineage>
        <taxon>Bacteria</taxon>
        <taxon>Pseudomonadati</taxon>
        <taxon>Pseudomonadota</taxon>
        <taxon>Alphaproteobacteria</taxon>
        <taxon>Hyphomicrobiales</taxon>
        <taxon>Nitrobacteraceae</taxon>
        <taxon>Bradyrhizobium</taxon>
    </lineage>
</organism>
<sequence>MHALAVPGTAWDDPVGLAFLFQMDNALAQWFHTRAADARGGTRKTMMIVAPQLGLGEAIAEP</sequence>